<comment type="similarity">
    <text evidence="2">Belongs to the MscS (TC 1.A.23) family.</text>
</comment>
<evidence type="ECO:0000256" key="3">
    <source>
        <dbReference type="ARBA" id="ARBA00022475"/>
    </source>
</evidence>
<comment type="subcellular location">
    <subcellularLocation>
        <location evidence="1">Cell membrane</location>
        <topology evidence="1">Multi-pass membrane protein</topology>
    </subcellularLocation>
</comment>
<dbReference type="InterPro" id="IPR006685">
    <property type="entry name" value="MscS_channel_2nd"/>
</dbReference>
<reference evidence="10 11" key="1">
    <citation type="journal article" date="2010" name="Proc. Natl. Acad. Sci. U.S.A.">
        <title>A Nitrospira metagenome illuminates the physiology and evolution of globally important nitrite-oxidizing bacteria.</title>
        <authorList>
            <person name="Lucker S."/>
            <person name="Wagner M."/>
            <person name="Maixner F."/>
            <person name="Pelletier E."/>
            <person name="Koch H."/>
            <person name="Vacherie B."/>
            <person name="Rattei T."/>
            <person name="Sinninghe Damste J."/>
            <person name="Spieck E."/>
            <person name="Le Paslier D."/>
            <person name="Daims H."/>
        </authorList>
    </citation>
    <scope>NUCLEOTIDE SEQUENCE [LARGE SCALE GENOMIC DNA]</scope>
</reference>
<dbReference type="Gene3D" id="3.30.70.100">
    <property type="match status" value="1"/>
</dbReference>
<dbReference type="PANTHER" id="PTHR30221">
    <property type="entry name" value="SMALL-CONDUCTANCE MECHANOSENSITIVE CHANNEL"/>
    <property type="match status" value="1"/>
</dbReference>
<dbReference type="OrthoDB" id="9780668at2"/>
<keyword evidence="6 7" id="KW-0472">Membrane</keyword>
<evidence type="ECO:0000256" key="5">
    <source>
        <dbReference type="ARBA" id="ARBA00022989"/>
    </source>
</evidence>
<dbReference type="Proteomes" id="UP000001660">
    <property type="component" value="Chromosome"/>
</dbReference>
<dbReference type="InterPro" id="IPR049278">
    <property type="entry name" value="MS_channel_C"/>
</dbReference>
<evidence type="ECO:0000313" key="11">
    <source>
        <dbReference type="Proteomes" id="UP000001660"/>
    </source>
</evidence>
<evidence type="ECO:0000256" key="4">
    <source>
        <dbReference type="ARBA" id="ARBA00022692"/>
    </source>
</evidence>
<accession>D8P7Y5</accession>
<dbReference type="InterPro" id="IPR045275">
    <property type="entry name" value="MscS_archaea/bacteria_type"/>
</dbReference>
<dbReference type="PANTHER" id="PTHR30221:SF18">
    <property type="entry name" value="SLL0590 PROTEIN"/>
    <property type="match status" value="1"/>
</dbReference>
<evidence type="ECO:0000256" key="6">
    <source>
        <dbReference type="ARBA" id="ARBA00023136"/>
    </source>
</evidence>
<feature type="domain" description="Mechanosensitive ion channel MscS C-terminal" evidence="9">
    <location>
        <begin position="439"/>
        <end position="520"/>
    </location>
</feature>
<keyword evidence="5 7" id="KW-1133">Transmembrane helix</keyword>
<dbReference type="eggNOG" id="COG0668">
    <property type="taxonomic scope" value="Bacteria"/>
</dbReference>
<sequence>MEAAMKRCLGYCGYVLCVLYLFNLSSTHALSAPSSFIGETPVKQVREAPVVYLGESLFTLHQKVGSFTPDQRAEAIQARLKQVARNPFTNFNAIAVADTEHGTDIALEGLVLLTVTDGDAKPSGQSRQELAREYASKIRTMLFKTQEELSTEQLLTEGALAIAATAVLIAILLTFHKIFPKIYGRIELWQGTHIKAIKIQRVEVFSAQTLTKQIMALARGARFALTLVFLYIYLTTVLGLFPWTRQLASTLVHAVVTTVTTIAQTFLSALPDLAAIIVIIMVTRYIIKLIQLVFNGIQRGAITLTGFHRDWADPTFKIVRFLVIAFAAIAIFPYIPGSHSEAFRGVSVFLGVLFSLGSAGAVSNAIAGIILTYMRPFQLGDRVKMADTVGDVTEKTLLVTRIRTIKNVDITIPNSLILGAHIINYSSTSLAAPPLILNTSATIGYDVPWRTVHDLLKKAALATRNILSEPEPFVLQTALNDFYVTYELNAYTGAPNQMAVTYSNLHQNIQDVFNEAGVEIMSPHYAQVRDGNKTTIPESYLPGTYQVPAFRIEPLDRILGKPSPAASPPESATP</sequence>
<dbReference type="Pfam" id="PF21082">
    <property type="entry name" value="MS_channel_3rd"/>
    <property type="match status" value="1"/>
</dbReference>
<dbReference type="SUPFAM" id="SSF50182">
    <property type="entry name" value="Sm-like ribonucleoproteins"/>
    <property type="match status" value="1"/>
</dbReference>
<dbReference type="Pfam" id="PF00924">
    <property type="entry name" value="MS_channel_2nd"/>
    <property type="match status" value="1"/>
</dbReference>
<keyword evidence="4 7" id="KW-0812">Transmembrane</keyword>
<protein>
    <submittedName>
        <fullName evidence="10">Putative Small-conductance mechanosensitive channel MscS</fullName>
    </submittedName>
</protein>
<gene>
    <name evidence="10" type="ORF">NIDE3947</name>
</gene>
<evidence type="ECO:0000313" key="10">
    <source>
        <dbReference type="EMBL" id="CBK43617.1"/>
    </source>
</evidence>
<organism evidence="10 11">
    <name type="scientific">Nitrospira defluvii</name>
    <dbReference type="NCBI Taxonomy" id="330214"/>
    <lineage>
        <taxon>Bacteria</taxon>
        <taxon>Pseudomonadati</taxon>
        <taxon>Nitrospirota</taxon>
        <taxon>Nitrospiria</taxon>
        <taxon>Nitrospirales</taxon>
        <taxon>Nitrospiraceae</taxon>
        <taxon>Nitrospira</taxon>
    </lineage>
</organism>
<proteinExistence type="inferred from homology"/>
<dbReference type="EMBL" id="FP929003">
    <property type="protein sequence ID" value="CBK43617.1"/>
    <property type="molecule type" value="Genomic_DNA"/>
</dbReference>
<evidence type="ECO:0000256" key="2">
    <source>
        <dbReference type="ARBA" id="ARBA00008017"/>
    </source>
</evidence>
<dbReference type="InterPro" id="IPR011066">
    <property type="entry name" value="MscS_channel_C_sf"/>
</dbReference>
<name>D8P7Y5_9BACT</name>
<feature type="transmembrane region" description="Helical" evidence="7">
    <location>
        <begin position="318"/>
        <end position="336"/>
    </location>
</feature>
<feature type="transmembrane region" description="Helical" evidence="7">
    <location>
        <begin position="273"/>
        <end position="297"/>
    </location>
</feature>
<dbReference type="Gene3D" id="2.30.30.60">
    <property type="match status" value="1"/>
</dbReference>
<dbReference type="GO" id="GO:0008381">
    <property type="term" value="F:mechanosensitive monoatomic ion channel activity"/>
    <property type="evidence" value="ECO:0007669"/>
    <property type="project" value="InterPro"/>
</dbReference>
<evidence type="ECO:0000256" key="1">
    <source>
        <dbReference type="ARBA" id="ARBA00004651"/>
    </source>
</evidence>
<keyword evidence="3" id="KW-1003">Cell membrane</keyword>
<dbReference type="KEGG" id="nde:NIDE3947"/>
<dbReference type="STRING" id="330214.NIDE3947"/>
<feature type="transmembrane region" description="Helical" evidence="7">
    <location>
        <begin position="348"/>
        <end position="374"/>
    </location>
</feature>
<feature type="transmembrane region" description="Helical" evidence="7">
    <location>
        <begin position="154"/>
        <end position="175"/>
    </location>
</feature>
<keyword evidence="11" id="KW-1185">Reference proteome</keyword>
<dbReference type="InterPro" id="IPR010920">
    <property type="entry name" value="LSM_dom_sf"/>
</dbReference>
<dbReference type="GO" id="GO:0005886">
    <property type="term" value="C:plasma membrane"/>
    <property type="evidence" value="ECO:0007669"/>
    <property type="project" value="UniProtKB-SubCell"/>
</dbReference>
<dbReference type="SUPFAM" id="SSF82689">
    <property type="entry name" value="Mechanosensitive channel protein MscS (YggB), C-terminal domain"/>
    <property type="match status" value="1"/>
</dbReference>
<dbReference type="InterPro" id="IPR023408">
    <property type="entry name" value="MscS_beta-dom_sf"/>
</dbReference>
<feature type="transmembrane region" description="Helical" evidence="7">
    <location>
        <begin position="223"/>
        <end position="243"/>
    </location>
</feature>
<dbReference type="HOGENOM" id="CLU_032048_1_0_0"/>
<evidence type="ECO:0000259" key="9">
    <source>
        <dbReference type="Pfam" id="PF21082"/>
    </source>
</evidence>
<feature type="domain" description="Mechanosensitive ion channel MscS" evidence="8">
    <location>
        <begin position="362"/>
        <end position="426"/>
    </location>
</feature>
<evidence type="ECO:0000259" key="8">
    <source>
        <dbReference type="Pfam" id="PF00924"/>
    </source>
</evidence>
<dbReference type="AlphaFoldDB" id="D8P7Y5"/>
<evidence type="ECO:0000256" key="7">
    <source>
        <dbReference type="SAM" id="Phobius"/>
    </source>
</evidence>